<dbReference type="SUPFAM" id="SSF48452">
    <property type="entry name" value="TPR-like"/>
    <property type="match status" value="1"/>
</dbReference>
<sequence length="174" mass="18827">MSLLRQCRKVFDRHQDIFGLGQVLSALADVEDTLGHRDIALNLERDALRLRYRSNDPNEIAISHQNLGLILFEQGNDLAHAAAHITAASVIWTLTGGGHLDNSLQALTFYLADAPDLSNTLGGLDSLCRIIDQIDGFHFGKLVAILAPEPAAAQRAMGIVVATVRARISSGLHT</sequence>
<accession>A0ABV5I9A5</accession>
<dbReference type="RefSeq" id="WP_189646925.1">
    <property type="nucleotide sequence ID" value="NZ_BMRC01000003.1"/>
</dbReference>
<evidence type="ECO:0000313" key="1">
    <source>
        <dbReference type="EMBL" id="MFB9201120.1"/>
    </source>
</evidence>
<organism evidence="1 2">
    <name type="scientific">Nonomuraea spiralis</name>
    <dbReference type="NCBI Taxonomy" id="46182"/>
    <lineage>
        <taxon>Bacteria</taxon>
        <taxon>Bacillati</taxon>
        <taxon>Actinomycetota</taxon>
        <taxon>Actinomycetes</taxon>
        <taxon>Streptosporangiales</taxon>
        <taxon>Streptosporangiaceae</taxon>
        <taxon>Nonomuraea</taxon>
    </lineage>
</organism>
<dbReference type="EMBL" id="JBHMEI010000003">
    <property type="protein sequence ID" value="MFB9201120.1"/>
    <property type="molecule type" value="Genomic_DNA"/>
</dbReference>
<proteinExistence type="predicted"/>
<keyword evidence="2" id="KW-1185">Reference proteome</keyword>
<dbReference type="Gene3D" id="1.25.40.10">
    <property type="entry name" value="Tetratricopeptide repeat domain"/>
    <property type="match status" value="1"/>
</dbReference>
<name>A0ABV5I9A5_9ACTN</name>
<comment type="caution">
    <text evidence="1">The sequence shown here is derived from an EMBL/GenBank/DDBJ whole genome shotgun (WGS) entry which is preliminary data.</text>
</comment>
<dbReference type="Proteomes" id="UP001589647">
    <property type="component" value="Unassembled WGS sequence"/>
</dbReference>
<dbReference type="InterPro" id="IPR011990">
    <property type="entry name" value="TPR-like_helical_dom_sf"/>
</dbReference>
<reference evidence="1 2" key="1">
    <citation type="submission" date="2024-09" db="EMBL/GenBank/DDBJ databases">
        <authorList>
            <person name="Sun Q."/>
            <person name="Mori K."/>
        </authorList>
    </citation>
    <scope>NUCLEOTIDE SEQUENCE [LARGE SCALE GENOMIC DNA]</scope>
    <source>
        <strain evidence="1 2">CCM 3426</strain>
    </source>
</reference>
<gene>
    <name evidence="1" type="ORF">ACFFV7_07965</name>
</gene>
<protein>
    <submittedName>
        <fullName evidence="1">Uncharacterized protein</fullName>
    </submittedName>
</protein>
<evidence type="ECO:0000313" key="2">
    <source>
        <dbReference type="Proteomes" id="UP001589647"/>
    </source>
</evidence>